<dbReference type="AlphaFoldDB" id="A0AAD9KGL0"/>
<dbReference type="Gene3D" id="3.40.30.10">
    <property type="entry name" value="Glutaredoxin"/>
    <property type="match status" value="1"/>
</dbReference>
<accession>A0AAD9KGL0</accession>
<reference evidence="2" key="1">
    <citation type="journal article" date="2023" name="Mol. Biol. Evol.">
        <title>Third-Generation Sequencing Reveals the Adaptive Role of the Epigenome in Three Deep-Sea Polychaetes.</title>
        <authorList>
            <person name="Perez M."/>
            <person name="Aroh O."/>
            <person name="Sun Y."/>
            <person name="Lan Y."/>
            <person name="Juniper S.K."/>
            <person name="Young C.R."/>
            <person name="Angers B."/>
            <person name="Qian P.Y."/>
        </authorList>
    </citation>
    <scope>NUCLEOTIDE SEQUENCE</scope>
    <source>
        <strain evidence="2">P08H-3</strain>
    </source>
</reference>
<feature type="region of interest" description="Disordered" evidence="1">
    <location>
        <begin position="35"/>
        <end position="90"/>
    </location>
</feature>
<sequence>MKLTHLSQCMSEVEAAPLTLSSAQLVLTDQSNATGKIIPPIESHGPPHVPKHEDKPAGEKKDPDPTTPPESTFKKLAPSRNRYTLLRDEL</sequence>
<dbReference type="Proteomes" id="UP001208570">
    <property type="component" value="Unassembled WGS sequence"/>
</dbReference>
<comment type="caution">
    <text evidence="2">The sequence shown here is derived from an EMBL/GenBank/DDBJ whole genome shotgun (WGS) entry which is preliminary data.</text>
</comment>
<evidence type="ECO:0000313" key="2">
    <source>
        <dbReference type="EMBL" id="KAK2170173.1"/>
    </source>
</evidence>
<proteinExistence type="predicted"/>
<gene>
    <name evidence="2" type="ORF">LSH36_4g21001</name>
</gene>
<evidence type="ECO:0000313" key="3">
    <source>
        <dbReference type="Proteomes" id="UP001208570"/>
    </source>
</evidence>
<protein>
    <submittedName>
        <fullName evidence="2">Uncharacterized protein</fullName>
    </submittedName>
</protein>
<dbReference type="EMBL" id="JAODUP010000004">
    <property type="protein sequence ID" value="KAK2170173.1"/>
    <property type="molecule type" value="Genomic_DNA"/>
</dbReference>
<evidence type="ECO:0000256" key="1">
    <source>
        <dbReference type="SAM" id="MobiDB-lite"/>
    </source>
</evidence>
<keyword evidence="3" id="KW-1185">Reference proteome</keyword>
<feature type="compositionally biased region" description="Basic and acidic residues" evidence="1">
    <location>
        <begin position="50"/>
        <end position="64"/>
    </location>
</feature>
<name>A0AAD9KGL0_9ANNE</name>
<organism evidence="2 3">
    <name type="scientific">Paralvinella palmiformis</name>
    <dbReference type="NCBI Taxonomy" id="53620"/>
    <lineage>
        <taxon>Eukaryota</taxon>
        <taxon>Metazoa</taxon>
        <taxon>Spiralia</taxon>
        <taxon>Lophotrochozoa</taxon>
        <taxon>Annelida</taxon>
        <taxon>Polychaeta</taxon>
        <taxon>Sedentaria</taxon>
        <taxon>Canalipalpata</taxon>
        <taxon>Terebellida</taxon>
        <taxon>Terebelliformia</taxon>
        <taxon>Alvinellidae</taxon>
        <taxon>Paralvinella</taxon>
    </lineage>
</organism>